<evidence type="ECO:0000256" key="1">
    <source>
        <dbReference type="SAM" id="Phobius"/>
    </source>
</evidence>
<gene>
    <name evidence="2" type="ORF">A2819_02135</name>
</gene>
<reference evidence="2 3" key="1">
    <citation type="journal article" date="2016" name="Nat. Commun.">
        <title>Thousands of microbial genomes shed light on interconnected biogeochemical processes in an aquifer system.</title>
        <authorList>
            <person name="Anantharaman K."/>
            <person name="Brown C.T."/>
            <person name="Hug L.A."/>
            <person name="Sharon I."/>
            <person name="Castelle C.J."/>
            <person name="Probst A.J."/>
            <person name="Thomas B.C."/>
            <person name="Singh A."/>
            <person name="Wilkins M.J."/>
            <person name="Karaoz U."/>
            <person name="Brodie E.L."/>
            <person name="Williams K.H."/>
            <person name="Hubbard S.S."/>
            <person name="Banfield J.F."/>
        </authorList>
    </citation>
    <scope>NUCLEOTIDE SEQUENCE [LARGE SCALE GENOMIC DNA]</scope>
</reference>
<dbReference type="AlphaFoldDB" id="A0A1F5B5D1"/>
<dbReference type="Proteomes" id="UP000176431">
    <property type="component" value="Unassembled WGS sequence"/>
</dbReference>
<keyword evidence="1" id="KW-0472">Membrane</keyword>
<comment type="caution">
    <text evidence="2">The sequence shown here is derived from an EMBL/GenBank/DDBJ whole genome shotgun (WGS) entry which is preliminary data.</text>
</comment>
<protein>
    <submittedName>
        <fullName evidence="2">Uncharacterized protein</fullName>
    </submittedName>
</protein>
<evidence type="ECO:0000313" key="3">
    <source>
        <dbReference type="Proteomes" id="UP000176431"/>
    </source>
</evidence>
<accession>A0A1F5B5D1</accession>
<evidence type="ECO:0000313" key="2">
    <source>
        <dbReference type="EMBL" id="OGD25817.1"/>
    </source>
</evidence>
<keyword evidence="1" id="KW-1133">Transmembrane helix</keyword>
<name>A0A1F5B5D1_9BACT</name>
<sequence>MFEVVVSIIFVISLGGLLFMLARKIPILVTLSKNGGGKGAKHRYILSIEGKIKKVSIFFEKQIFLHRFLLWIKIMVVKIEAKIDSLLHKIRKKAQQRDKDINDKK</sequence>
<dbReference type="EMBL" id="MEYK01000001">
    <property type="protein sequence ID" value="OGD25817.1"/>
    <property type="molecule type" value="Genomic_DNA"/>
</dbReference>
<organism evidence="2 3">
    <name type="scientific">Candidatus Azambacteria bacterium RIFCSPHIGHO2_01_FULL_40_24</name>
    <dbReference type="NCBI Taxonomy" id="1797301"/>
    <lineage>
        <taxon>Bacteria</taxon>
        <taxon>Candidatus Azamiibacteriota</taxon>
    </lineage>
</organism>
<keyword evidence="1" id="KW-0812">Transmembrane</keyword>
<proteinExistence type="predicted"/>
<feature type="transmembrane region" description="Helical" evidence="1">
    <location>
        <begin position="6"/>
        <end position="22"/>
    </location>
</feature>